<dbReference type="PANTHER" id="PTHR12757:SF1">
    <property type="entry name" value="PROTEIN SALIVARY GLANDS MARRED"/>
    <property type="match status" value="1"/>
</dbReference>
<evidence type="ECO:0000313" key="3">
    <source>
        <dbReference type="WBParaSite" id="SSLN_0000652001-mRNA-1"/>
    </source>
</evidence>
<organism evidence="3">
    <name type="scientific">Schistocephalus solidus</name>
    <name type="common">Tapeworm</name>
    <dbReference type="NCBI Taxonomy" id="70667"/>
    <lineage>
        <taxon>Eukaryota</taxon>
        <taxon>Metazoa</taxon>
        <taxon>Spiralia</taxon>
        <taxon>Lophotrochozoa</taxon>
        <taxon>Platyhelminthes</taxon>
        <taxon>Cestoda</taxon>
        <taxon>Eucestoda</taxon>
        <taxon>Diphyllobothriidea</taxon>
        <taxon>Diphyllobothriidae</taxon>
        <taxon>Schistocephalus</taxon>
    </lineage>
</organism>
<protein>
    <submittedName>
        <fullName evidence="3">Tumor necrosis factor, alpha-induced protein 8-like protein 2 A</fullName>
    </submittedName>
</protein>
<dbReference type="Proteomes" id="UP000275846">
    <property type="component" value="Unassembled WGS sequence"/>
</dbReference>
<reference evidence="1 2" key="2">
    <citation type="submission" date="2018-11" db="EMBL/GenBank/DDBJ databases">
        <authorList>
            <consortium name="Pathogen Informatics"/>
        </authorList>
    </citation>
    <scope>NUCLEOTIDE SEQUENCE [LARGE SCALE GENOMIC DNA]</scope>
    <source>
        <strain evidence="1 2">NST_G2</strain>
    </source>
</reference>
<dbReference type="GO" id="GO:0042981">
    <property type="term" value="P:regulation of apoptotic process"/>
    <property type="evidence" value="ECO:0007669"/>
    <property type="project" value="InterPro"/>
</dbReference>
<name>A0A183SQ20_SCHSO</name>
<dbReference type="InterPro" id="IPR038355">
    <property type="entry name" value="TNFAIP8_sf"/>
</dbReference>
<dbReference type="AlphaFoldDB" id="A0A183SQ20"/>
<reference evidence="3" key="1">
    <citation type="submission" date="2016-06" db="UniProtKB">
        <authorList>
            <consortium name="WormBaseParasite"/>
        </authorList>
    </citation>
    <scope>IDENTIFICATION</scope>
</reference>
<dbReference type="WBParaSite" id="SSLN_0000652001-mRNA-1">
    <property type="protein sequence ID" value="SSLN_0000652001-mRNA-1"/>
    <property type="gene ID" value="SSLN_0000652001"/>
</dbReference>
<gene>
    <name evidence="1" type="ORF">SSLN_LOCUS6318</name>
</gene>
<proteinExistence type="predicted"/>
<accession>A0A183SQ20</accession>
<evidence type="ECO:0000313" key="1">
    <source>
        <dbReference type="EMBL" id="VDL92703.1"/>
    </source>
</evidence>
<dbReference type="EMBL" id="UYSU01033635">
    <property type="protein sequence ID" value="VDL92703.1"/>
    <property type="molecule type" value="Genomic_DNA"/>
</dbReference>
<dbReference type="InterPro" id="IPR008477">
    <property type="entry name" value="TNFAIP8-like"/>
</dbReference>
<keyword evidence="2" id="KW-1185">Reference proteome</keyword>
<dbReference type="Gene3D" id="1.20.1440.160">
    <property type="entry name" value="Tumor necrosis factor alpha-induced protein 8-like"/>
    <property type="match status" value="1"/>
</dbReference>
<sequence>MTPIIAASFILTLEDPGCGDDISLIASSSDDLQSMVSRLHKARKSMASTISSDESELDLTSIRKARCKVGRLSISTSELDSYSSVDRQRLGLRAKKYLVPRLLSQRKVLMGLLHPLVAAALNDIHYLLKAHMSSKERFLKLDRAILRMLIKVGVVAQEYEASVMEMTAVCRIEELTKQFLLLFIAFSRCEKPLDIDALIGVLQQLQNALLFLAQRVFSEKSMKRIHFIFTELSSRDLWNSVYSPEVTAEQRQLLLNLTASFDRVLSSNLL</sequence>
<evidence type="ECO:0000313" key="2">
    <source>
        <dbReference type="Proteomes" id="UP000275846"/>
    </source>
</evidence>
<dbReference type="Pfam" id="PF05527">
    <property type="entry name" value="TNFAIP8"/>
    <property type="match status" value="1"/>
</dbReference>
<dbReference type="OrthoDB" id="10055976at2759"/>
<dbReference type="GO" id="GO:0005737">
    <property type="term" value="C:cytoplasm"/>
    <property type="evidence" value="ECO:0007669"/>
    <property type="project" value="TreeGrafter"/>
</dbReference>
<dbReference type="PANTHER" id="PTHR12757">
    <property type="entry name" value="TUMOR NECROSIS FACTOR INDUCED PROTEIN"/>
    <property type="match status" value="1"/>
</dbReference>